<dbReference type="RefSeq" id="WP_157072289.1">
    <property type="nucleotide sequence ID" value="NZ_CAAAIK010000007.1"/>
</dbReference>
<evidence type="ECO:0000313" key="1">
    <source>
        <dbReference type="EMBL" id="KTD52094.1"/>
    </source>
</evidence>
<dbReference type="OrthoDB" id="9937266at2"/>
<reference evidence="1 2" key="1">
    <citation type="submission" date="2015-11" db="EMBL/GenBank/DDBJ databases">
        <title>Genomic analysis of 38 Legionella species identifies large and diverse effector repertoires.</title>
        <authorList>
            <person name="Burstein D."/>
            <person name="Amaro F."/>
            <person name="Zusman T."/>
            <person name="Lifshitz Z."/>
            <person name="Cohen O."/>
            <person name="Gilbert J.A."/>
            <person name="Pupko T."/>
            <person name="Shuman H.A."/>
            <person name="Segal G."/>
        </authorList>
    </citation>
    <scope>NUCLEOTIDE SEQUENCE [LARGE SCALE GENOMIC DNA]</scope>
    <source>
        <strain evidence="1 2">CDC#1442-AUS-E</strain>
    </source>
</reference>
<dbReference type="AlphaFoldDB" id="A0A0W0Y681"/>
<gene>
    <name evidence="1" type="ORF">Lqui_0938</name>
</gene>
<organism evidence="1 2">
    <name type="scientific">Legionella quinlivanii</name>
    <dbReference type="NCBI Taxonomy" id="45073"/>
    <lineage>
        <taxon>Bacteria</taxon>
        <taxon>Pseudomonadati</taxon>
        <taxon>Pseudomonadota</taxon>
        <taxon>Gammaproteobacteria</taxon>
        <taxon>Legionellales</taxon>
        <taxon>Legionellaceae</taxon>
        <taxon>Legionella</taxon>
    </lineage>
</organism>
<sequence length="50" mass="5851">MRNRNVKEIIDEQDNEDTVVLAPENNAQESLHFCDELGQDEEFDVIRSMN</sequence>
<name>A0A0W0Y681_9GAMM</name>
<dbReference type="EMBL" id="LNYS01000006">
    <property type="protein sequence ID" value="KTD52094.1"/>
    <property type="molecule type" value="Genomic_DNA"/>
</dbReference>
<accession>A0A0W0Y681</accession>
<dbReference type="Proteomes" id="UP000054618">
    <property type="component" value="Unassembled WGS sequence"/>
</dbReference>
<evidence type="ECO:0000313" key="2">
    <source>
        <dbReference type="Proteomes" id="UP000054618"/>
    </source>
</evidence>
<protein>
    <submittedName>
        <fullName evidence="1">Uncharacterized protein</fullName>
    </submittedName>
</protein>
<keyword evidence="2" id="KW-1185">Reference proteome</keyword>
<dbReference type="STRING" id="45073.Lqui_0938"/>
<comment type="caution">
    <text evidence="1">The sequence shown here is derived from an EMBL/GenBank/DDBJ whole genome shotgun (WGS) entry which is preliminary data.</text>
</comment>
<proteinExistence type="predicted"/>
<dbReference type="PATRIC" id="fig|45073.5.peg.990"/>